<dbReference type="GO" id="GO:0016887">
    <property type="term" value="F:ATP hydrolysis activity"/>
    <property type="evidence" value="ECO:0007669"/>
    <property type="project" value="InterPro"/>
</dbReference>
<proteinExistence type="predicted"/>
<keyword evidence="3 5" id="KW-1133">Transmembrane helix</keyword>
<dbReference type="Pfam" id="PF00702">
    <property type="entry name" value="Hydrolase"/>
    <property type="match status" value="1"/>
</dbReference>
<dbReference type="GO" id="GO:0005524">
    <property type="term" value="F:ATP binding"/>
    <property type="evidence" value="ECO:0007669"/>
    <property type="project" value="InterPro"/>
</dbReference>
<evidence type="ECO:0000256" key="5">
    <source>
        <dbReference type="SAM" id="Phobius"/>
    </source>
</evidence>
<dbReference type="InterPro" id="IPR036412">
    <property type="entry name" value="HAD-like_sf"/>
</dbReference>
<dbReference type="InterPro" id="IPR023214">
    <property type="entry name" value="HAD_sf"/>
</dbReference>
<organism evidence="6">
    <name type="scientific">freshwater metagenome</name>
    <dbReference type="NCBI Taxonomy" id="449393"/>
    <lineage>
        <taxon>unclassified sequences</taxon>
        <taxon>metagenomes</taxon>
        <taxon>ecological metagenomes</taxon>
    </lineage>
</organism>
<dbReference type="NCBIfam" id="TIGR01494">
    <property type="entry name" value="ATPase_P-type"/>
    <property type="match status" value="1"/>
</dbReference>
<feature type="transmembrane region" description="Helical" evidence="5">
    <location>
        <begin position="283"/>
        <end position="304"/>
    </location>
</feature>
<feature type="transmembrane region" description="Helical" evidence="5">
    <location>
        <begin position="253"/>
        <end position="271"/>
    </location>
</feature>
<dbReference type="GO" id="GO:0016020">
    <property type="term" value="C:membrane"/>
    <property type="evidence" value="ECO:0007669"/>
    <property type="project" value="UniProtKB-SubCell"/>
</dbReference>
<evidence type="ECO:0000256" key="2">
    <source>
        <dbReference type="ARBA" id="ARBA00022692"/>
    </source>
</evidence>
<dbReference type="EMBL" id="CAEZYR010000047">
    <property type="protein sequence ID" value="CAB4744759.1"/>
    <property type="molecule type" value="Genomic_DNA"/>
</dbReference>
<feature type="transmembrane region" description="Helical" evidence="5">
    <location>
        <begin position="342"/>
        <end position="363"/>
    </location>
</feature>
<reference evidence="6" key="1">
    <citation type="submission" date="2020-05" db="EMBL/GenBank/DDBJ databases">
        <authorList>
            <person name="Chiriac C."/>
            <person name="Salcher M."/>
            <person name="Ghai R."/>
            <person name="Kavagutti S V."/>
        </authorList>
    </citation>
    <scope>NUCLEOTIDE SEQUENCE</scope>
</reference>
<keyword evidence="4 5" id="KW-0472">Membrane</keyword>
<accession>A0A6J6TEQ6</accession>
<dbReference type="PRINTS" id="PR00120">
    <property type="entry name" value="HATPASE"/>
</dbReference>
<sequence>MFFLGAPEIVLADEDPMRERVTSEAERGRRVIAVVRAHVGADGTTDSDVTALPERRDAVALVALEDVIRPDARETLKFFRAQGLTLKVISGDHPKTVSAVAARAGVPHADHIFDARELPTEISALADVLDRYTVFGRVTPQQKRDMVGALQSRGHVVAMTGDGVNDVLALKDADMGIAMGSGSAAARAVAQLVLLDNAYSTLPHVLAEGRRVINNIERVANLFLTKSVYAVLLTVLTGITGAPYPFIPRHFTLIDWFSIGLPGLFLALAPSEERVQPHFLRRVLTFSVPAGLCAAAATYIAYAFARTGEHDTLVEARTAATITLLGLGLVVLIITSRPLLPWKLALAATMAGFYAAVIAIGPLRRYFELDVPSSTTWVAITISGAAGAAGIALLPSVVARRFARGVAPSAAV</sequence>
<feature type="transmembrane region" description="Helical" evidence="5">
    <location>
        <begin position="228"/>
        <end position="247"/>
    </location>
</feature>
<dbReference type="Gene3D" id="3.40.50.1000">
    <property type="entry name" value="HAD superfamily/HAD-like"/>
    <property type="match status" value="1"/>
</dbReference>
<feature type="transmembrane region" description="Helical" evidence="5">
    <location>
        <begin position="316"/>
        <end position="335"/>
    </location>
</feature>
<keyword evidence="2 5" id="KW-0812">Transmembrane</keyword>
<dbReference type="PANTHER" id="PTHR42861">
    <property type="entry name" value="CALCIUM-TRANSPORTING ATPASE"/>
    <property type="match status" value="1"/>
</dbReference>
<comment type="subcellular location">
    <subcellularLocation>
        <location evidence="1">Membrane</location>
        <topology evidence="1">Multi-pass membrane protein</topology>
    </subcellularLocation>
</comment>
<dbReference type="InterPro" id="IPR023298">
    <property type="entry name" value="ATPase_P-typ_TM_dom_sf"/>
</dbReference>
<dbReference type="SUPFAM" id="SSF81665">
    <property type="entry name" value="Calcium ATPase, transmembrane domain M"/>
    <property type="match status" value="1"/>
</dbReference>
<evidence type="ECO:0000313" key="6">
    <source>
        <dbReference type="EMBL" id="CAB4744759.1"/>
    </source>
</evidence>
<evidence type="ECO:0000256" key="1">
    <source>
        <dbReference type="ARBA" id="ARBA00004141"/>
    </source>
</evidence>
<dbReference type="Gene3D" id="1.20.1110.10">
    <property type="entry name" value="Calcium-transporting ATPase, transmembrane domain"/>
    <property type="match status" value="1"/>
</dbReference>
<dbReference type="Gene3D" id="3.40.1110.10">
    <property type="entry name" value="Calcium-transporting ATPase, cytoplasmic domain N"/>
    <property type="match status" value="1"/>
</dbReference>
<dbReference type="InterPro" id="IPR001757">
    <property type="entry name" value="P_typ_ATPase"/>
</dbReference>
<dbReference type="AlphaFoldDB" id="A0A6J6TEQ6"/>
<evidence type="ECO:0000256" key="4">
    <source>
        <dbReference type="ARBA" id="ARBA00023136"/>
    </source>
</evidence>
<protein>
    <submittedName>
        <fullName evidence="6">Unannotated protein</fullName>
    </submittedName>
</protein>
<dbReference type="PRINTS" id="PR00119">
    <property type="entry name" value="CATATPASE"/>
</dbReference>
<name>A0A6J6TEQ6_9ZZZZ</name>
<dbReference type="SUPFAM" id="SSF56784">
    <property type="entry name" value="HAD-like"/>
    <property type="match status" value="1"/>
</dbReference>
<dbReference type="InterPro" id="IPR023299">
    <property type="entry name" value="ATPase_P-typ_cyto_dom_N"/>
</dbReference>
<feature type="transmembrane region" description="Helical" evidence="5">
    <location>
        <begin position="375"/>
        <end position="394"/>
    </location>
</feature>
<gene>
    <name evidence="6" type="ORF">UFOPK2754_01432</name>
</gene>
<evidence type="ECO:0000256" key="3">
    <source>
        <dbReference type="ARBA" id="ARBA00022989"/>
    </source>
</evidence>